<keyword evidence="2" id="KW-1185">Reference proteome</keyword>
<evidence type="ECO:0000313" key="2">
    <source>
        <dbReference type="Proteomes" id="UP000831963"/>
    </source>
</evidence>
<dbReference type="RefSeq" id="WP_247956384.1">
    <property type="nucleotide sequence ID" value="NZ_CP078077.1"/>
</dbReference>
<organism evidence="1 2">
    <name type="scientific">Microbacterium galbinum</name>
    <dbReference type="NCBI Taxonomy" id="2851646"/>
    <lineage>
        <taxon>Bacteria</taxon>
        <taxon>Bacillati</taxon>
        <taxon>Actinomycetota</taxon>
        <taxon>Actinomycetes</taxon>
        <taxon>Micrococcales</taxon>
        <taxon>Microbacteriaceae</taxon>
        <taxon>Microbacterium</taxon>
    </lineage>
</organism>
<proteinExistence type="predicted"/>
<gene>
    <name evidence="1" type="ORF">KV396_16380</name>
</gene>
<protein>
    <submittedName>
        <fullName evidence="1">Uncharacterized protein</fullName>
    </submittedName>
</protein>
<accession>A0ABY4IVP3</accession>
<evidence type="ECO:0000313" key="1">
    <source>
        <dbReference type="EMBL" id="UPL15951.1"/>
    </source>
</evidence>
<reference evidence="1 2" key="1">
    <citation type="submission" date="2021-06" db="EMBL/GenBank/DDBJ databases">
        <title>Genome-based taxonomic framework of Microbacterium strains isolated from marine environment, the description of four new species and reclassification of four preexisting species.</title>
        <authorList>
            <person name="Lee S.D."/>
            <person name="Kim S.-M."/>
            <person name="Byeon Y.-S."/>
            <person name="Yang H.L."/>
            <person name="Kim I.S."/>
        </authorList>
    </citation>
    <scope>NUCLEOTIDE SEQUENCE [LARGE SCALE GENOMIC DNA]</scope>
    <source>
        <strain evidence="1 2">SSW1-36</strain>
    </source>
</reference>
<sequence>MDTWSVDVVGVRDLLRLVDQDAVETDTEGEGLSSAVDEAVAELDGAGRVRAARLLTGFFDVRVQIPENLLAYISDASGALSAATATIDDGDATMALDARAAEMASFWNLDDAVSRIGGKG</sequence>
<dbReference type="Proteomes" id="UP000831963">
    <property type="component" value="Chromosome"/>
</dbReference>
<dbReference type="EMBL" id="CP078077">
    <property type="protein sequence ID" value="UPL15951.1"/>
    <property type="molecule type" value="Genomic_DNA"/>
</dbReference>
<name>A0ABY4IVP3_9MICO</name>